<dbReference type="SUPFAM" id="SSF55729">
    <property type="entry name" value="Acyl-CoA N-acyltransferases (Nat)"/>
    <property type="match status" value="1"/>
</dbReference>
<evidence type="ECO:0000313" key="3">
    <source>
        <dbReference type="Proteomes" id="UP001595956"/>
    </source>
</evidence>
<dbReference type="RefSeq" id="WP_345178179.1">
    <property type="nucleotide sequence ID" value="NZ_BAABFQ010000007.1"/>
</dbReference>
<dbReference type="Proteomes" id="UP001595956">
    <property type="component" value="Unassembled WGS sequence"/>
</dbReference>
<feature type="domain" description="N-acetyltransferase" evidence="1">
    <location>
        <begin position="146"/>
        <end position="290"/>
    </location>
</feature>
<dbReference type="Gene3D" id="3.40.630.30">
    <property type="match status" value="1"/>
</dbReference>
<dbReference type="EMBL" id="JBHSMD010000004">
    <property type="protein sequence ID" value="MFC5493789.1"/>
    <property type="molecule type" value="Genomic_DNA"/>
</dbReference>
<gene>
    <name evidence="2" type="ORF">ACFPKY_11800</name>
</gene>
<comment type="caution">
    <text evidence="2">The sequence shown here is derived from an EMBL/GenBank/DDBJ whole genome shotgun (WGS) entry which is preliminary data.</text>
</comment>
<protein>
    <submittedName>
        <fullName evidence="2">GNAT family N-acetyltransferase</fullName>
    </submittedName>
</protein>
<sequence length="290" mass="31449">MSLEFLDDPSEFLSEAHAYLVADPVVTTVIATVTARYVAGSASESPYCWWVVARDDDGRVTGVGMRTAPFAPYPLYLLPMPDEDAVALARALHERGEEVGGVNGALPAAQLCAEEVARLAGGTAEVEEHVRLFELGELTVPEPPPGRLRLATRADAELCLAWFRAFAVDAAEQAGRDGAHAMEEFSLEMLENRIDDGVIWLWEDESGTPVHLTGANLPANGVVRIGPVYTPKQHRGRGLASRAVAEVSRAHLDQGLRCCLFTDQANPTSNRVYEALGYRPVVDMANLVIR</sequence>
<accession>A0ABW0N0U2</accession>
<dbReference type="InterPro" id="IPR013653">
    <property type="entry name" value="GCN5-like_dom"/>
</dbReference>
<dbReference type="InterPro" id="IPR000182">
    <property type="entry name" value="GNAT_dom"/>
</dbReference>
<dbReference type="InterPro" id="IPR016181">
    <property type="entry name" value="Acyl_CoA_acyltransferase"/>
</dbReference>
<reference evidence="3" key="1">
    <citation type="journal article" date="2019" name="Int. J. Syst. Evol. Microbiol.">
        <title>The Global Catalogue of Microorganisms (GCM) 10K type strain sequencing project: providing services to taxonomists for standard genome sequencing and annotation.</title>
        <authorList>
            <consortium name="The Broad Institute Genomics Platform"/>
            <consortium name="The Broad Institute Genome Sequencing Center for Infectious Disease"/>
            <person name="Wu L."/>
            <person name="Ma J."/>
        </authorList>
    </citation>
    <scope>NUCLEOTIDE SEQUENCE [LARGE SCALE GENOMIC DNA]</scope>
    <source>
        <strain evidence="3">KACC 13778</strain>
    </source>
</reference>
<keyword evidence="3" id="KW-1185">Reference proteome</keyword>
<name>A0ABW0N0U2_9ACTN</name>
<evidence type="ECO:0000313" key="2">
    <source>
        <dbReference type="EMBL" id="MFC5493789.1"/>
    </source>
</evidence>
<dbReference type="Pfam" id="PF08445">
    <property type="entry name" value="FR47"/>
    <property type="match status" value="1"/>
</dbReference>
<evidence type="ECO:0000259" key="1">
    <source>
        <dbReference type="PROSITE" id="PS51186"/>
    </source>
</evidence>
<organism evidence="2 3">
    <name type="scientific">Nocardioides caricicola</name>
    <dbReference type="NCBI Taxonomy" id="634770"/>
    <lineage>
        <taxon>Bacteria</taxon>
        <taxon>Bacillati</taxon>
        <taxon>Actinomycetota</taxon>
        <taxon>Actinomycetes</taxon>
        <taxon>Propionibacteriales</taxon>
        <taxon>Nocardioidaceae</taxon>
        <taxon>Nocardioides</taxon>
    </lineage>
</organism>
<proteinExistence type="predicted"/>
<dbReference type="PROSITE" id="PS51186">
    <property type="entry name" value="GNAT"/>
    <property type="match status" value="1"/>
</dbReference>